<reference evidence="3" key="1">
    <citation type="journal article" date="2019" name="Int. J. Syst. Evol. Microbiol.">
        <title>The Global Catalogue of Microorganisms (GCM) 10K type strain sequencing project: providing services to taxonomists for standard genome sequencing and annotation.</title>
        <authorList>
            <consortium name="The Broad Institute Genomics Platform"/>
            <consortium name="The Broad Institute Genome Sequencing Center for Infectious Disease"/>
            <person name="Wu L."/>
            <person name="Ma J."/>
        </authorList>
    </citation>
    <scope>NUCLEOTIDE SEQUENCE [LARGE SCALE GENOMIC DNA]</scope>
    <source>
        <strain evidence="3">CCUG 49571</strain>
    </source>
</reference>
<dbReference type="EMBL" id="JBHSEP010000024">
    <property type="protein sequence ID" value="MFC4601257.1"/>
    <property type="molecule type" value="Genomic_DNA"/>
</dbReference>
<name>A0ABV9FHT2_9BACL</name>
<proteinExistence type="predicted"/>
<dbReference type="RefSeq" id="WP_378101073.1">
    <property type="nucleotide sequence ID" value="NZ_JBHSEP010000024.1"/>
</dbReference>
<evidence type="ECO:0000256" key="1">
    <source>
        <dbReference type="SAM" id="MobiDB-lite"/>
    </source>
</evidence>
<comment type="caution">
    <text evidence="2">The sequence shown here is derived from an EMBL/GenBank/DDBJ whole genome shotgun (WGS) entry which is preliminary data.</text>
</comment>
<dbReference type="PANTHER" id="PTHR35788">
    <property type="entry name" value="EXPORTED PROTEIN-RELATED"/>
    <property type="match status" value="1"/>
</dbReference>
<protein>
    <submittedName>
        <fullName evidence="2">VanW family protein</fullName>
    </submittedName>
</protein>
<dbReference type="Proteomes" id="UP001596028">
    <property type="component" value="Unassembled WGS sequence"/>
</dbReference>
<feature type="compositionally biased region" description="Basic and acidic residues" evidence="1">
    <location>
        <begin position="294"/>
        <end position="305"/>
    </location>
</feature>
<feature type="region of interest" description="Disordered" evidence="1">
    <location>
        <begin position="285"/>
        <end position="311"/>
    </location>
</feature>
<gene>
    <name evidence="2" type="ORF">ACFO3S_23645</name>
</gene>
<dbReference type="PANTHER" id="PTHR35788:SF1">
    <property type="entry name" value="EXPORTED PROTEIN"/>
    <property type="match status" value="1"/>
</dbReference>
<sequence length="311" mass="34965">MAWTWMFGILLLAQPIALPDRLTVTSDGREIAVVRRADYEFPLPGLPIINDIKLLELTNRIEKLADRPPVNAMLDASGAIVPEKVGYRLDRRDWERSFYRFMIEGRSGALEAPLRAVYPRVDSELLTSIKEKMIGYYTTYYNANNKSRSHNIGLAAKALNNRYVFPGESFSFNETLGERTESKGYRRAKVIVRGEVAEGIGGGICQVSSTLYNAVDRAGLKIVKRYSHSRHVPYVPPGRDATVSWQGPDFVFSNPYDHPVLIRSFAGGGQTTVLIYSADEIHNRPREVPSASKKLPEEVPADRNVNRRILP</sequence>
<evidence type="ECO:0000313" key="2">
    <source>
        <dbReference type="EMBL" id="MFC4601257.1"/>
    </source>
</evidence>
<dbReference type="InterPro" id="IPR052913">
    <property type="entry name" value="Glycopeptide_resist_protein"/>
</dbReference>
<dbReference type="InterPro" id="IPR007391">
    <property type="entry name" value="Vancomycin_resist_VanW"/>
</dbReference>
<keyword evidence="3" id="KW-1185">Reference proteome</keyword>
<organism evidence="2 3">
    <name type="scientific">Cohnella hongkongensis</name>
    <dbReference type="NCBI Taxonomy" id="178337"/>
    <lineage>
        <taxon>Bacteria</taxon>
        <taxon>Bacillati</taxon>
        <taxon>Bacillota</taxon>
        <taxon>Bacilli</taxon>
        <taxon>Bacillales</taxon>
        <taxon>Paenibacillaceae</taxon>
        <taxon>Cohnella</taxon>
    </lineage>
</organism>
<evidence type="ECO:0000313" key="3">
    <source>
        <dbReference type="Proteomes" id="UP001596028"/>
    </source>
</evidence>
<dbReference type="Pfam" id="PF04294">
    <property type="entry name" value="VanW"/>
    <property type="match status" value="1"/>
</dbReference>
<accession>A0ABV9FHT2</accession>